<evidence type="ECO:0000256" key="10">
    <source>
        <dbReference type="SAM" id="MobiDB-lite"/>
    </source>
</evidence>
<protein>
    <submittedName>
        <fullName evidence="11">Uncharacterized protein</fullName>
    </submittedName>
</protein>
<dbReference type="InterPro" id="IPR021765">
    <property type="entry name" value="UstYa-like"/>
</dbReference>
<feature type="compositionally biased region" description="Basic and acidic residues" evidence="10">
    <location>
        <begin position="1"/>
        <end position="20"/>
    </location>
</feature>
<organism evidence="11 12">
    <name type="scientific">Phyllachora maydis</name>
    <dbReference type="NCBI Taxonomy" id="1825666"/>
    <lineage>
        <taxon>Eukaryota</taxon>
        <taxon>Fungi</taxon>
        <taxon>Dikarya</taxon>
        <taxon>Ascomycota</taxon>
        <taxon>Pezizomycotina</taxon>
        <taxon>Sordariomycetes</taxon>
        <taxon>Sordariomycetidae</taxon>
        <taxon>Phyllachorales</taxon>
        <taxon>Phyllachoraceae</taxon>
        <taxon>Phyllachora</taxon>
    </lineage>
</organism>
<dbReference type="GO" id="GO:0043386">
    <property type="term" value="P:mycotoxin biosynthetic process"/>
    <property type="evidence" value="ECO:0007669"/>
    <property type="project" value="InterPro"/>
</dbReference>
<dbReference type="GO" id="GO:0016020">
    <property type="term" value="C:membrane"/>
    <property type="evidence" value="ECO:0007669"/>
    <property type="project" value="UniProtKB-SubCell"/>
</dbReference>
<dbReference type="PANTHER" id="PTHR33365">
    <property type="entry name" value="YALI0B05434P"/>
    <property type="match status" value="1"/>
</dbReference>
<evidence type="ECO:0000256" key="3">
    <source>
        <dbReference type="ARBA" id="ARBA00022692"/>
    </source>
</evidence>
<keyword evidence="6" id="KW-0843">Virulence</keyword>
<name>A0AAD9MAF1_9PEZI</name>
<keyword evidence="3" id="KW-0812">Transmembrane</keyword>
<accession>A0AAD9MAF1</accession>
<gene>
    <name evidence="11" type="ORF">P8C59_003526</name>
</gene>
<proteinExistence type="inferred from homology"/>
<keyword evidence="8" id="KW-0325">Glycoprotein</keyword>
<keyword evidence="12" id="KW-1185">Reference proteome</keyword>
<evidence type="ECO:0000313" key="12">
    <source>
        <dbReference type="Proteomes" id="UP001217918"/>
    </source>
</evidence>
<evidence type="ECO:0000256" key="2">
    <source>
        <dbReference type="ARBA" id="ARBA00004685"/>
    </source>
</evidence>
<evidence type="ECO:0000256" key="7">
    <source>
        <dbReference type="ARBA" id="ARBA00023136"/>
    </source>
</evidence>
<feature type="region of interest" description="Disordered" evidence="10">
    <location>
        <begin position="1"/>
        <end position="42"/>
    </location>
</feature>
<evidence type="ECO:0000256" key="6">
    <source>
        <dbReference type="ARBA" id="ARBA00023026"/>
    </source>
</evidence>
<comment type="subcellular location">
    <subcellularLocation>
        <location evidence="1">Membrane</location>
        <topology evidence="1">Single-pass membrane protein</topology>
    </subcellularLocation>
</comment>
<evidence type="ECO:0000256" key="9">
    <source>
        <dbReference type="ARBA" id="ARBA00035112"/>
    </source>
</evidence>
<keyword evidence="7" id="KW-0472">Membrane</keyword>
<sequence>MAVPHKYETVQLEDNDHSESSTEVDESVVGDDAKHWTAGTRRSRRSQTGRLASVFRSYRWMIDTVLILVSLCLLIRDQWSKQCPAPLLEIGGDYTGVRSEPFKRRITRFTSDQGYMPNNTADFFKDETLQKWNKLMPKGIGFVGVNDTSKYQNLPTQALDWGDDFGQSVYSTSVTHTLHCLYIIAWTYSGIKTGQSLPDDHHWHMVHCIDYMRNAIMCNADIALEGRETTFPESQRGGSDGWDSTHICRDYNEVLGYLESVRAPDSSIHGQ</sequence>
<evidence type="ECO:0000313" key="11">
    <source>
        <dbReference type="EMBL" id="KAK2068912.1"/>
    </source>
</evidence>
<evidence type="ECO:0000256" key="5">
    <source>
        <dbReference type="ARBA" id="ARBA00023002"/>
    </source>
</evidence>
<reference evidence="11" key="1">
    <citation type="journal article" date="2023" name="Mol. Plant Microbe Interact.">
        <title>Elucidating the Obligate Nature and Biological Capacity of an Invasive Fungal Corn Pathogen.</title>
        <authorList>
            <person name="MacCready J.S."/>
            <person name="Roggenkamp E.M."/>
            <person name="Gdanetz K."/>
            <person name="Chilvers M.I."/>
        </authorList>
    </citation>
    <scope>NUCLEOTIDE SEQUENCE</scope>
    <source>
        <strain evidence="11">PM02</strain>
    </source>
</reference>
<evidence type="ECO:0000256" key="4">
    <source>
        <dbReference type="ARBA" id="ARBA00022989"/>
    </source>
</evidence>
<dbReference type="Pfam" id="PF11807">
    <property type="entry name" value="UstYa"/>
    <property type="match status" value="1"/>
</dbReference>
<evidence type="ECO:0000256" key="8">
    <source>
        <dbReference type="ARBA" id="ARBA00023180"/>
    </source>
</evidence>
<evidence type="ECO:0000256" key="1">
    <source>
        <dbReference type="ARBA" id="ARBA00004167"/>
    </source>
</evidence>
<dbReference type="PANTHER" id="PTHR33365:SF11">
    <property type="entry name" value="TAT PATHWAY SIGNAL SEQUENCE"/>
    <property type="match status" value="1"/>
</dbReference>
<dbReference type="EMBL" id="JAQQPM010000002">
    <property type="protein sequence ID" value="KAK2068912.1"/>
    <property type="molecule type" value="Genomic_DNA"/>
</dbReference>
<comment type="pathway">
    <text evidence="2">Mycotoxin biosynthesis.</text>
</comment>
<dbReference type="Proteomes" id="UP001217918">
    <property type="component" value="Unassembled WGS sequence"/>
</dbReference>
<comment type="caution">
    <text evidence="11">The sequence shown here is derived from an EMBL/GenBank/DDBJ whole genome shotgun (WGS) entry which is preliminary data.</text>
</comment>
<dbReference type="AlphaFoldDB" id="A0AAD9MAF1"/>
<keyword evidence="5" id="KW-0560">Oxidoreductase</keyword>
<comment type="similarity">
    <text evidence="9">Belongs to the ustYa family.</text>
</comment>
<keyword evidence="4" id="KW-1133">Transmembrane helix</keyword>
<dbReference type="GO" id="GO:0016491">
    <property type="term" value="F:oxidoreductase activity"/>
    <property type="evidence" value="ECO:0007669"/>
    <property type="project" value="UniProtKB-KW"/>
</dbReference>